<evidence type="ECO:0000313" key="1">
    <source>
        <dbReference type="EMBL" id="KST65063.1"/>
    </source>
</evidence>
<dbReference type="Proteomes" id="UP000053372">
    <property type="component" value="Unassembled WGS sequence"/>
</dbReference>
<keyword evidence="2" id="KW-1185">Reference proteome</keyword>
<protein>
    <submittedName>
        <fullName evidence="1">Uncharacterized protein</fullName>
    </submittedName>
</protein>
<dbReference type="EMBL" id="LMTZ01000113">
    <property type="protein sequence ID" value="KST65063.1"/>
    <property type="molecule type" value="Genomic_DNA"/>
</dbReference>
<comment type="caution">
    <text evidence="1">The sequence shown here is derived from an EMBL/GenBank/DDBJ whole genome shotgun (WGS) entry which is preliminary data.</text>
</comment>
<evidence type="ECO:0000313" key="2">
    <source>
        <dbReference type="Proteomes" id="UP000053372"/>
    </source>
</evidence>
<reference evidence="1 2" key="1">
    <citation type="journal article" date="2015" name="Genome Announc.">
        <title>Draft Genome of the Euendolithic (true boring) Cyanobacterium Mastigocoleus testarum strain BC008.</title>
        <authorList>
            <person name="Guida B.S."/>
            <person name="Garcia-Pichel F."/>
        </authorList>
    </citation>
    <scope>NUCLEOTIDE SEQUENCE [LARGE SCALE GENOMIC DNA]</scope>
    <source>
        <strain evidence="1 2">BC008</strain>
    </source>
</reference>
<proteinExistence type="predicted"/>
<gene>
    <name evidence="1" type="ORF">BC008_19880</name>
</gene>
<accession>A0A0V7ZL33</accession>
<organism evidence="1 2">
    <name type="scientific">Mastigocoleus testarum BC008</name>
    <dbReference type="NCBI Taxonomy" id="371196"/>
    <lineage>
        <taxon>Bacteria</taxon>
        <taxon>Bacillati</taxon>
        <taxon>Cyanobacteriota</taxon>
        <taxon>Cyanophyceae</taxon>
        <taxon>Nostocales</taxon>
        <taxon>Hapalosiphonaceae</taxon>
        <taxon>Mastigocoleus</taxon>
    </lineage>
</organism>
<sequence>MINQTITLEQIVKIGEKIGLHTVKQLQLQGGYQFYIVFRLPRLENYSICVNVHSEKPIEIEAWESSSDIDIVSLQLSMLDSCTLEIIPHTLQYVMHLIEKYEEIDDDVLLRLVA</sequence>
<dbReference type="RefSeq" id="WP_027842188.1">
    <property type="nucleotide sequence ID" value="NZ_LMTZ01000113.1"/>
</dbReference>
<dbReference type="AlphaFoldDB" id="A0A0V7ZL33"/>
<name>A0A0V7ZL33_9CYAN</name>